<proteinExistence type="predicted"/>
<dbReference type="AlphaFoldDB" id="A0A839TXT9"/>
<sequence length="40" mass="4856">MNRRRIRRRDGYAAAAAARGKCRNRMRRFRPVSIMSDVWF</sequence>
<name>A0A839TXT9_9BACL</name>
<dbReference type="Proteomes" id="UP000517523">
    <property type="component" value="Unassembled WGS sequence"/>
</dbReference>
<dbReference type="EMBL" id="JACHXJ010000007">
    <property type="protein sequence ID" value="MBB3131695.1"/>
    <property type="molecule type" value="Genomic_DNA"/>
</dbReference>
<organism evidence="1 2">
    <name type="scientific">Paenibacillus rhizosphaerae</name>
    <dbReference type="NCBI Taxonomy" id="297318"/>
    <lineage>
        <taxon>Bacteria</taxon>
        <taxon>Bacillati</taxon>
        <taxon>Bacillota</taxon>
        <taxon>Bacilli</taxon>
        <taxon>Bacillales</taxon>
        <taxon>Paenibacillaceae</taxon>
        <taxon>Paenibacillus</taxon>
    </lineage>
</organism>
<reference evidence="1 2" key="1">
    <citation type="submission" date="2020-08" db="EMBL/GenBank/DDBJ databases">
        <title>Genomic Encyclopedia of Type Strains, Phase III (KMG-III): the genomes of soil and plant-associated and newly described type strains.</title>
        <authorList>
            <person name="Whitman W."/>
        </authorList>
    </citation>
    <scope>NUCLEOTIDE SEQUENCE [LARGE SCALE GENOMIC DNA]</scope>
    <source>
        <strain evidence="1 2">CECT 5831</strain>
    </source>
</reference>
<evidence type="ECO:0000313" key="2">
    <source>
        <dbReference type="Proteomes" id="UP000517523"/>
    </source>
</evidence>
<evidence type="ECO:0000313" key="1">
    <source>
        <dbReference type="EMBL" id="MBB3131695.1"/>
    </source>
</evidence>
<accession>A0A839TXT9</accession>
<comment type="caution">
    <text evidence="1">The sequence shown here is derived from an EMBL/GenBank/DDBJ whole genome shotgun (WGS) entry which is preliminary data.</text>
</comment>
<gene>
    <name evidence="1" type="ORF">FHS19_006418</name>
</gene>
<protein>
    <submittedName>
        <fullName evidence="1">Uncharacterized protein</fullName>
    </submittedName>
</protein>
<dbReference type="RefSeq" id="WP_281382615.1">
    <property type="nucleotide sequence ID" value="NZ_JACHXJ010000007.1"/>
</dbReference>